<organism evidence="2 3">
    <name type="scientific">Cnuella takakiae</name>
    <dbReference type="NCBI Taxonomy" id="1302690"/>
    <lineage>
        <taxon>Bacteria</taxon>
        <taxon>Pseudomonadati</taxon>
        <taxon>Bacteroidota</taxon>
        <taxon>Chitinophagia</taxon>
        <taxon>Chitinophagales</taxon>
        <taxon>Chitinophagaceae</taxon>
        <taxon>Cnuella</taxon>
    </lineage>
</organism>
<feature type="transmembrane region" description="Helical" evidence="1">
    <location>
        <begin position="6"/>
        <end position="25"/>
    </location>
</feature>
<proteinExistence type="predicted"/>
<evidence type="ECO:0000313" key="2">
    <source>
        <dbReference type="EMBL" id="SHF93502.1"/>
    </source>
</evidence>
<dbReference type="AlphaFoldDB" id="A0A1M5FQP9"/>
<feature type="transmembrane region" description="Helical" evidence="1">
    <location>
        <begin position="32"/>
        <end position="53"/>
    </location>
</feature>
<feature type="transmembrane region" description="Helical" evidence="1">
    <location>
        <begin position="68"/>
        <end position="87"/>
    </location>
</feature>
<dbReference type="OrthoDB" id="679424at2"/>
<sequence length="96" mass="10727">MKNTKHPAFIIGLVSIVLFIIGAVIKSQGYRIGDYIAIFSVLLGGVHWIWSIVDVATRKDLKPFQKRFWLIAVVAAPAIGGMIFYIMHQRAGRLTT</sequence>
<protein>
    <submittedName>
        <fullName evidence="2">Phospholipase_D-nuclease N-terminal</fullName>
    </submittedName>
</protein>
<keyword evidence="1" id="KW-0472">Membrane</keyword>
<dbReference type="EMBL" id="FQUO01000014">
    <property type="protein sequence ID" value="SHF93502.1"/>
    <property type="molecule type" value="Genomic_DNA"/>
</dbReference>
<evidence type="ECO:0000313" key="3">
    <source>
        <dbReference type="Proteomes" id="UP000184368"/>
    </source>
</evidence>
<keyword evidence="1" id="KW-1133">Transmembrane helix</keyword>
<evidence type="ECO:0000256" key="1">
    <source>
        <dbReference type="SAM" id="Phobius"/>
    </source>
</evidence>
<keyword evidence="1" id="KW-0812">Transmembrane</keyword>
<reference evidence="2 3" key="1">
    <citation type="submission" date="2016-11" db="EMBL/GenBank/DDBJ databases">
        <authorList>
            <person name="Jaros S."/>
            <person name="Januszkiewicz K."/>
            <person name="Wedrychowicz H."/>
        </authorList>
    </citation>
    <scope>NUCLEOTIDE SEQUENCE [LARGE SCALE GENOMIC DNA]</scope>
    <source>
        <strain evidence="2 3">DSM 26897</strain>
    </source>
</reference>
<accession>A0A1M5FQP9</accession>
<keyword evidence="3" id="KW-1185">Reference proteome</keyword>
<dbReference type="Proteomes" id="UP000184368">
    <property type="component" value="Unassembled WGS sequence"/>
</dbReference>
<dbReference type="RefSeq" id="WP_073045732.1">
    <property type="nucleotide sequence ID" value="NZ_FQUO01000014.1"/>
</dbReference>
<name>A0A1M5FQP9_9BACT</name>
<gene>
    <name evidence="2" type="ORF">SAMN05444008_114104</name>
</gene>